<dbReference type="SUPFAM" id="SSF109854">
    <property type="entry name" value="DinB/YfiT-like putative metalloenzymes"/>
    <property type="match status" value="1"/>
</dbReference>
<gene>
    <name evidence="2" type="ORF">M3A82_007540</name>
</gene>
<dbReference type="AlphaFoldDB" id="A0AAP3AJR6"/>
<evidence type="ECO:0000259" key="1">
    <source>
        <dbReference type="Pfam" id="PF12867"/>
    </source>
</evidence>
<dbReference type="RefSeq" id="WP_065572606.1">
    <property type="nucleotide sequence ID" value="NZ_JBQCLW010000027.1"/>
</dbReference>
<feature type="domain" description="DinB-like" evidence="1">
    <location>
        <begin position="97"/>
        <end position="238"/>
    </location>
</feature>
<name>A0AAP3AJR6_MICLU</name>
<dbReference type="Gene3D" id="2.160.20.80">
    <property type="entry name" value="E3 ubiquitin-protein ligase SopA"/>
    <property type="match status" value="1"/>
</dbReference>
<dbReference type="InterPro" id="IPR034660">
    <property type="entry name" value="DinB/YfiT-like"/>
</dbReference>
<dbReference type="InterPro" id="IPR024775">
    <property type="entry name" value="DinB-like"/>
</dbReference>
<protein>
    <submittedName>
        <fullName evidence="2">DinB family protein</fullName>
    </submittedName>
</protein>
<accession>A0AAP3AJR6</accession>
<comment type="caution">
    <text evidence="2">The sequence shown here is derived from an EMBL/GenBank/DDBJ whole genome shotgun (WGS) entry which is preliminary data.</text>
</comment>
<reference evidence="2" key="1">
    <citation type="submission" date="2023-06" db="EMBL/GenBank/DDBJ databases">
        <title>lsaBGC provides a comprehensive framework for evolutionary analysis of biosynthetic gene clusters within focal taxa.</title>
        <authorList>
            <person name="Salamzade R."/>
            <person name="Sandstrom S."/>
            <person name="Kalan L.R."/>
        </authorList>
    </citation>
    <scope>NUCLEOTIDE SEQUENCE</scope>
    <source>
        <strain evidence="2">P3-SID899</strain>
    </source>
</reference>
<dbReference type="Pfam" id="PF12867">
    <property type="entry name" value="DinB_2"/>
    <property type="match status" value="1"/>
</dbReference>
<dbReference type="InterPro" id="IPR001646">
    <property type="entry name" value="5peptide_repeat"/>
</dbReference>
<evidence type="ECO:0000313" key="3">
    <source>
        <dbReference type="Proteomes" id="UP001205867"/>
    </source>
</evidence>
<evidence type="ECO:0000313" key="2">
    <source>
        <dbReference type="EMBL" id="MCV7629193.1"/>
    </source>
</evidence>
<dbReference type="SUPFAM" id="SSF141571">
    <property type="entry name" value="Pentapeptide repeat-like"/>
    <property type="match status" value="1"/>
</dbReference>
<dbReference type="Gene3D" id="1.20.120.450">
    <property type="entry name" value="dinb family like domain"/>
    <property type="match status" value="1"/>
</dbReference>
<proteinExistence type="predicted"/>
<organism evidence="2 3">
    <name type="scientific">Micrococcus luteus</name>
    <name type="common">Micrococcus lysodeikticus</name>
    <dbReference type="NCBI Taxonomy" id="1270"/>
    <lineage>
        <taxon>Bacteria</taxon>
        <taxon>Bacillati</taxon>
        <taxon>Actinomycetota</taxon>
        <taxon>Actinomycetes</taxon>
        <taxon>Micrococcales</taxon>
        <taxon>Micrococcaceae</taxon>
        <taxon>Micrococcus</taxon>
    </lineage>
</organism>
<dbReference type="Pfam" id="PF00805">
    <property type="entry name" value="Pentapeptide"/>
    <property type="match status" value="1"/>
</dbReference>
<sequence>MSAVPDSLKLEGARFAGRSLRGARFIDSDLSHVRARGVLLDGADFDSPWLLDGEGSLVVNGVDVAPLVEVELNRRFPGRAQRRAEDAEGLRGAWGAVEASWRQATDRASALPDGAVDVSVEGEWSFSQTLRHLVFATDAWLSRGIQGAEEPFHPLGQPRAGAEDDGVDLAFFASTPPPYEEVLAVRSERLAQVREFLASVDDAGLDEERRHPWSPEYPETVRSCLHVILEEEWEHLRYALRDLDALDDAAAQGR</sequence>
<dbReference type="Proteomes" id="UP001205867">
    <property type="component" value="Unassembled WGS sequence"/>
</dbReference>
<dbReference type="EMBL" id="JALXKZ020000015">
    <property type="protein sequence ID" value="MCV7629193.1"/>
    <property type="molecule type" value="Genomic_DNA"/>
</dbReference>